<dbReference type="GO" id="GO:0000166">
    <property type="term" value="F:nucleotide binding"/>
    <property type="evidence" value="ECO:0007669"/>
    <property type="project" value="InterPro"/>
</dbReference>
<feature type="domain" description="Gfo/Idh/MocA-like oxidoreductase N-terminal" evidence="1">
    <location>
        <begin position="3"/>
        <end position="124"/>
    </location>
</feature>
<dbReference type="InterPro" id="IPR004104">
    <property type="entry name" value="Gfo/Idh/MocA-like_OxRdtase_C"/>
</dbReference>
<gene>
    <name evidence="3" type="ORF">LCGC14_1322640</name>
</gene>
<dbReference type="Pfam" id="PF02894">
    <property type="entry name" value="GFO_IDH_MocA_C"/>
    <property type="match status" value="1"/>
</dbReference>
<comment type="caution">
    <text evidence="3">The sequence shown here is derived from an EMBL/GenBank/DDBJ whole genome shotgun (WGS) entry which is preliminary data.</text>
</comment>
<dbReference type="SUPFAM" id="SSF51735">
    <property type="entry name" value="NAD(P)-binding Rossmann-fold domains"/>
    <property type="match status" value="1"/>
</dbReference>
<evidence type="ECO:0000313" key="3">
    <source>
        <dbReference type="EMBL" id="KKM82136.1"/>
    </source>
</evidence>
<dbReference type="Gene3D" id="3.30.360.10">
    <property type="entry name" value="Dihydrodipicolinate Reductase, domain 2"/>
    <property type="match status" value="1"/>
</dbReference>
<sequence>MKRFALLGAAGFIAPRHMRAIRDVGGDLVAICDPSDSVGVIDQYFPNCEYFREIGSLDRHLEKLRREGSGIDYLSICTPNYLHDAHCRMALRLDADAICEKPVVIEPHNIDALRAIEDETTRCVRPILQLRSSTALYDLRDQIQRACLNTGERVSVVVQYYTFRGQWYGRSWKGQTAKSGGLLYNIGIHVLDLLGWLLGPFDSCSGALDLEQRRSTHAHLKLVFARGDADVTLSLDPTIGSDARYRRIDVSGGGITWSREVSDFGDLHTAAYRAILDGDGLTLEDARPAIELAHFLRV</sequence>
<dbReference type="AlphaFoldDB" id="A0A0F9L4I2"/>
<dbReference type="InterPro" id="IPR000683">
    <property type="entry name" value="Gfo/Idh/MocA-like_OxRdtase_N"/>
</dbReference>
<organism evidence="3">
    <name type="scientific">marine sediment metagenome</name>
    <dbReference type="NCBI Taxonomy" id="412755"/>
    <lineage>
        <taxon>unclassified sequences</taxon>
        <taxon>metagenomes</taxon>
        <taxon>ecological metagenomes</taxon>
    </lineage>
</organism>
<dbReference type="PANTHER" id="PTHR43249">
    <property type="entry name" value="UDP-N-ACETYL-2-AMINO-2-DEOXY-D-GLUCURONATE OXIDASE"/>
    <property type="match status" value="1"/>
</dbReference>
<protein>
    <recommendedName>
        <fullName evidence="4">Gfo/Idh/MocA-like oxidoreductase N-terminal domain-containing protein</fullName>
    </recommendedName>
</protein>
<dbReference type="Pfam" id="PF01408">
    <property type="entry name" value="GFO_IDH_MocA"/>
    <property type="match status" value="1"/>
</dbReference>
<evidence type="ECO:0008006" key="4">
    <source>
        <dbReference type="Google" id="ProtNLM"/>
    </source>
</evidence>
<dbReference type="InterPro" id="IPR036291">
    <property type="entry name" value="NAD(P)-bd_dom_sf"/>
</dbReference>
<evidence type="ECO:0000259" key="2">
    <source>
        <dbReference type="Pfam" id="PF02894"/>
    </source>
</evidence>
<dbReference type="EMBL" id="LAZR01007910">
    <property type="protein sequence ID" value="KKM82136.1"/>
    <property type="molecule type" value="Genomic_DNA"/>
</dbReference>
<proteinExistence type="predicted"/>
<feature type="domain" description="Gfo/Idh/MocA-like oxidoreductase C-terminal" evidence="2">
    <location>
        <begin position="154"/>
        <end position="210"/>
    </location>
</feature>
<name>A0A0F9L4I2_9ZZZZ</name>
<evidence type="ECO:0000259" key="1">
    <source>
        <dbReference type="Pfam" id="PF01408"/>
    </source>
</evidence>
<dbReference type="InterPro" id="IPR052515">
    <property type="entry name" value="Gfo/Idh/MocA_Oxidoreductase"/>
</dbReference>
<dbReference type="PANTHER" id="PTHR43249:SF1">
    <property type="entry name" value="D-GLUCOSIDE 3-DEHYDROGENASE"/>
    <property type="match status" value="1"/>
</dbReference>
<reference evidence="3" key="1">
    <citation type="journal article" date="2015" name="Nature">
        <title>Complex archaea that bridge the gap between prokaryotes and eukaryotes.</title>
        <authorList>
            <person name="Spang A."/>
            <person name="Saw J.H."/>
            <person name="Jorgensen S.L."/>
            <person name="Zaremba-Niedzwiedzka K."/>
            <person name="Martijn J."/>
            <person name="Lind A.E."/>
            <person name="van Eijk R."/>
            <person name="Schleper C."/>
            <person name="Guy L."/>
            <person name="Ettema T.J."/>
        </authorList>
    </citation>
    <scope>NUCLEOTIDE SEQUENCE</scope>
</reference>
<dbReference type="SUPFAM" id="SSF55347">
    <property type="entry name" value="Glyceraldehyde-3-phosphate dehydrogenase-like, C-terminal domain"/>
    <property type="match status" value="1"/>
</dbReference>
<accession>A0A0F9L4I2</accession>
<dbReference type="Gene3D" id="3.40.50.720">
    <property type="entry name" value="NAD(P)-binding Rossmann-like Domain"/>
    <property type="match status" value="1"/>
</dbReference>